<comment type="caution">
    <text evidence="16">The sequence shown here is derived from an EMBL/GenBank/DDBJ whole genome shotgun (WGS) entry which is preliminary data.</text>
</comment>
<feature type="domain" description="GHMP kinase C-terminal" evidence="15">
    <location>
        <begin position="196"/>
        <end position="270"/>
    </location>
</feature>
<evidence type="ECO:0000256" key="4">
    <source>
        <dbReference type="ARBA" id="ARBA00017858"/>
    </source>
</evidence>
<dbReference type="InterPro" id="IPR013750">
    <property type="entry name" value="GHMP_kinase_C_dom"/>
</dbReference>
<accession>A0ABM9MRH3</accession>
<keyword evidence="13" id="KW-0963">Cytoplasm</keyword>
<dbReference type="Gene3D" id="3.30.70.890">
    <property type="entry name" value="GHMP kinase, C-terminal domain"/>
    <property type="match status" value="1"/>
</dbReference>
<evidence type="ECO:0000256" key="1">
    <source>
        <dbReference type="ARBA" id="ARBA00005015"/>
    </source>
</evidence>
<dbReference type="HAMAP" id="MF_00384">
    <property type="entry name" value="Homoser_kinase"/>
    <property type="match status" value="1"/>
</dbReference>
<organism evidence="16 17">
    <name type="scientific">Fructobacillus fructosus</name>
    <dbReference type="NCBI Taxonomy" id="1631"/>
    <lineage>
        <taxon>Bacteria</taxon>
        <taxon>Bacillati</taxon>
        <taxon>Bacillota</taxon>
        <taxon>Bacilli</taxon>
        <taxon>Lactobacillales</taxon>
        <taxon>Lactobacillaceae</taxon>
        <taxon>Fructobacillus</taxon>
    </lineage>
</organism>
<dbReference type="PRINTS" id="PR00958">
    <property type="entry name" value="HOMSERKINASE"/>
</dbReference>
<evidence type="ECO:0000259" key="14">
    <source>
        <dbReference type="Pfam" id="PF00288"/>
    </source>
</evidence>
<gene>
    <name evidence="13" type="primary">thrB</name>
    <name evidence="16" type="ORF">R54839_PPFHFPJH_00616</name>
</gene>
<dbReference type="EMBL" id="CAUZLR010000003">
    <property type="protein sequence ID" value="CAK1234903.1"/>
    <property type="molecule type" value="Genomic_DNA"/>
</dbReference>
<dbReference type="PROSITE" id="PS00627">
    <property type="entry name" value="GHMP_KINASES_ATP"/>
    <property type="match status" value="1"/>
</dbReference>
<evidence type="ECO:0000256" key="2">
    <source>
        <dbReference type="ARBA" id="ARBA00007370"/>
    </source>
</evidence>
<dbReference type="Pfam" id="PF08544">
    <property type="entry name" value="GHMP_kinases_C"/>
    <property type="match status" value="1"/>
</dbReference>
<keyword evidence="10 13" id="KW-0067">ATP-binding</keyword>
<dbReference type="InterPro" id="IPR036554">
    <property type="entry name" value="GHMP_kinase_C_sf"/>
</dbReference>
<keyword evidence="7 13" id="KW-0791">Threonine biosynthesis</keyword>
<dbReference type="NCBIfam" id="TIGR00191">
    <property type="entry name" value="thrB"/>
    <property type="match status" value="1"/>
</dbReference>
<protein>
    <recommendedName>
        <fullName evidence="4 13">Homoserine kinase</fullName>
        <shortName evidence="13">HK</shortName>
        <shortName evidence="13">HSK</shortName>
        <ecNumber evidence="3 13">2.7.1.39</ecNumber>
    </recommendedName>
</protein>
<sequence length="292" mass="31494">MITIKVPATSANLGPGFDTLGLALDSYLELTIEQKSPNWFIKHAFGPHIPTDEQNLIVSSALSIDANLPAHTLQVHSPIPLARGLGSSSSAIVAGIILAHVLRNETVSRQQVFQEAAAIEGHPDNVAPAVFGGLQLSSVTEEGRFSSTTLPFPEELIGLALIPNYAVSTKKARAILPKKLRYKQVVQQGNALARLIAACYTTDAGALRQLVEEDQIHEQYRARLCPALPKVRELEASMGIHGSYLSGAGPTIMTLATADEIKRLQAPLTELQKDAIVQKMPISQQGYQIIQQ</sequence>
<evidence type="ECO:0000256" key="8">
    <source>
        <dbReference type="ARBA" id="ARBA00022741"/>
    </source>
</evidence>
<keyword evidence="5 13" id="KW-0028">Amino-acid biosynthesis</keyword>
<dbReference type="EC" id="2.7.1.39" evidence="3 13"/>
<name>A0ABM9MRH3_9LACO</name>
<dbReference type="PANTHER" id="PTHR20861:SF1">
    <property type="entry name" value="HOMOSERINE KINASE"/>
    <property type="match status" value="1"/>
</dbReference>
<dbReference type="GO" id="GO:0004413">
    <property type="term" value="F:homoserine kinase activity"/>
    <property type="evidence" value="ECO:0007669"/>
    <property type="project" value="UniProtKB-EC"/>
</dbReference>
<keyword evidence="6 13" id="KW-0808">Transferase</keyword>
<dbReference type="InterPro" id="IPR006204">
    <property type="entry name" value="GHMP_kinase_N_dom"/>
</dbReference>
<evidence type="ECO:0000256" key="9">
    <source>
        <dbReference type="ARBA" id="ARBA00022777"/>
    </source>
</evidence>
<evidence type="ECO:0000256" key="11">
    <source>
        <dbReference type="ARBA" id="ARBA00049375"/>
    </source>
</evidence>
<keyword evidence="9 13" id="KW-0418">Kinase</keyword>
<dbReference type="PIRSF" id="PIRSF000676">
    <property type="entry name" value="Homoser_kin"/>
    <property type="match status" value="1"/>
</dbReference>
<keyword evidence="8 13" id="KW-0547">Nucleotide-binding</keyword>
<evidence type="ECO:0000313" key="17">
    <source>
        <dbReference type="Proteomes" id="UP001314261"/>
    </source>
</evidence>
<dbReference type="SUPFAM" id="SSF55060">
    <property type="entry name" value="GHMP Kinase, C-terminal domain"/>
    <property type="match status" value="1"/>
</dbReference>
<reference evidence="16 17" key="1">
    <citation type="submission" date="2023-10" db="EMBL/GenBank/DDBJ databases">
        <authorList>
            <person name="Botero Cardona J."/>
        </authorList>
    </citation>
    <scope>NUCLEOTIDE SEQUENCE [LARGE SCALE GENOMIC DNA]</scope>
    <source>
        <strain evidence="16 17">R-54839</strain>
    </source>
</reference>
<evidence type="ECO:0000313" key="16">
    <source>
        <dbReference type="EMBL" id="CAK1234903.1"/>
    </source>
</evidence>
<comment type="subcellular location">
    <subcellularLocation>
        <location evidence="13">Cytoplasm</location>
    </subcellularLocation>
</comment>
<feature type="domain" description="GHMP kinase N-terminal" evidence="14">
    <location>
        <begin position="61"/>
        <end position="133"/>
    </location>
</feature>
<dbReference type="Proteomes" id="UP001314261">
    <property type="component" value="Unassembled WGS sequence"/>
</dbReference>
<evidence type="ECO:0000256" key="10">
    <source>
        <dbReference type="ARBA" id="ARBA00022840"/>
    </source>
</evidence>
<comment type="catalytic activity">
    <reaction evidence="11 13">
        <text>L-homoserine + ATP = O-phospho-L-homoserine + ADP + H(+)</text>
        <dbReference type="Rhea" id="RHEA:13985"/>
        <dbReference type="ChEBI" id="CHEBI:15378"/>
        <dbReference type="ChEBI" id="CHEBI:30616"/>
        <dbReference type="ChEBI" id="CHEBI:57476"/>
        <dbReference type="ChEBI" id="CHEBI:57590"/>
        <dbReference type="ChEBI" id="CHEBI:456216"/>
        <dbReference type="EC" id="2.7.1.39"/>
    </reaction>
</comment>
<dbReference type="InterPro" id="IPR020568">
    <property type="entry name" value="Ribosomal_Su5_D2-typ_SF"/>
</dbReference>
<keyword evidence="17" id="KW-1185">Reference proteome</keyword>
<comment type="pathway">
    <text evidence="1 13">Amino-acid biosynthesis; L-threonine biosynthesis; L-threonine from L-aspartate: step 4/5.</text>
</comment>
<dbReference type="InterPro" id="IPR000870">
    <property type="entry name" value="Homoserine_kinase"/>
</dbReference>
<evidence type="ECO:0000256" key="7">
    <source>
        <dbReference type="ARBA" id="ARBA00022697"/>
    </source>
</evidence>
<comment type="function">
    <text evidence="12 13">Catalyzes the ATP-dependent phosphorylation of L-homoserine to L-homoserine phosphate.</text>
</comment>
<feature type="binding site" evidence="13">
    <location>
        <begin position="80"/>
        <end position="90"/>
    </location>
    <ligand>
        <name>ATP</name>
        <dbReference type="ChEBI" id="CHEBI:30616"/>
    </ligand>
</feature>
<proteinExistence type="inferred from homology"/>
<dbReference type="InterPro" id="IPR014721">
    <property type="entry name" value="Ribsml_uS5_D2-typ_fold_subgr"/>
</dbReference>
<dbReference type="Pfam" id="PF00288">
    <property type="entry name" value="GHMP_kinases_N"/>
    <property type="match status" value="1"/>
</dbReference>
<dbReference type="RefSeq" id="WP_187753658.1">
    <property type="nucleotide sequence ID" value="NZ_CAUZLR010000003.1"/>
</dbReference>
<evidence type="ECO:0000256" key="13">
    <source>
        <dbReference type="HAMAP-Rule" id="MF_00384"/>
    </source>
</evidence>
<dbReference type="PANTHER" id="PTHR20861">
    <property type="entry name" value="HOMOSERINE/4-DIPHOSPHOCYTIDYL-2-C-METHYL-D-ERYTHRITOL KINASE"/>
    <property type="match status" value="1"/>
</dbReference>
<evidence type="ECO:0000256" key="12">
    <source>
        <dbReference type="ARBA" id="ARBA00049954"/>
    </source>
</evidence>
<evidence type="ECO:0000259" key="15">
    <source>
        <dbReference type="Pfam" id="PF08544"/>
    </source>
</evidence>
<dbReference type="Gene3D" id="3.30.230.10">
    <property type="match status" value="1"/>
</dbReference>
<dbReference type="InterPro" id="IPR006203">
    <property type="entry name" value="GHMP_knse_ATP-bd_CS"/>
</dbReference>
<evidence type="ECO:0000256" key="6">
    <source>
        <dbReference type="ARBA" id="ARBA00022679"/>
    </source>
</evidence>
<evidence type="ECO:0000256" key="5">
    <source>
        <dbReference type="ARBA" id="ARBA00022605"/>
    </source>
</evidence>
<evidence type="ECO:0000256" key="3">
    <source>
        <dbReference type="ARBA" id="ARBA00012078"/>
    </source>
</evidence>
<comment type="similarity">
    <text evidence="2 13">Belongs to the GHMP kinase family. Homoserine kinase subfamily.</text>
</comment>
<dbReference type="SUPFAM" id="SSF54211">
    <property type="entry name" value="Ribosomal protein S5 domain 2-like"/>
    <property type="match status" value="1"/>
</dbReference>